<proteinExistence type="predicted"/>
<organism evidence="2 3">
    <name type="scientific">Aspergillus ochraceoroseus IBT 24754</name>
    <dbReference type="NCBI Taxonomy" id="1392256"/>
    <lineage>
        <taxon>Eukaryota</taxon>
        <taxon>Fungi</taxon>
        <taxon>Dikarya</taxon>
        <taxon>Ascomycota</taxon>
        <taxon>Pezizomycotina</taxon>
        <taxon>Eurotiomycetes</taxon>
        <taxon>Eurotiomycetidae</taxon>
        <taxon>Eurotiales</taxon>
        <taxon>Aspergillaceae</taxon>
        <taxon>Aspergillus</taxon>
        <taxon>Aspergillus subgen. Nidulantes</taxon>
    </lineage>
</organism>
<gene>
    <name evidence="2" type="ORF">P175DRAFT_0499456</name>
</gene>
<evidence type="ECO:0000256" key="1">
    <source>
        <dbReference type="SAM" id="SignalP"/>
    </source>
</evidence>
<sequence>MEFFTVLLVAFGAGAMSRYYYCTHITCRTGIPLADLESSANYKWGLTRPDGLDSFLTNPS</sequence>
<dbReference type="Proteomes" id="UP000244073">
    <property type="component" value="Unassembled WGS sequence"/>
</dbReference>
<dbReference type="VEuPathDB" id="FungiDB:P175DRAFT_0499456"/>
<dbReference type="RefSeq" id="XP_040754302.1">
    <property type="nucleotide sequence ID" value="XM_040896741.1"/>
</dbReference>
<keyword evidence="1" id="KW-0732">Signal</keyword>
<feature type="signal peptide" evidence="1">
    <location>
        <begin position="1"/>
        <end position="17"/>
    </location>
</feature>
<protein>
    <submittedName>
        <fullName evidence="2">Uncharacterized protein</fullName>
    </submittedName>
</protein>
<accession>A0A2T5M2Y8</accession>
<evidence type="ECO:0000313" key="2">
    <source>
        <dbReference type="EMBL" id="PTU22910.1"/>
    </source>
</evidence>
<dbReference type="EMBL" id="MSFN02000002">
    <property type="protein sequence ID" value="PTU22910.1"/>
    <property type="molecule type" value="Genomic_DNA"/>
</dbReference>
<name>A0A2T5M2Y8_9EURO</name>
<evidence type="ECO:0000313" key="3">
    <source>
        <dbReference type="Proteomes" id="UP000244073"/>
    </source>
</evidence>
<dbReference type="GeneID" id="63813623"/>
<feature type="chain" id="PRO_5015551156" evidence="1">
    <location>
        <begin position="18"/>
        <end position="60"/>
    </location>
</feature>
<reference evidence="2 3" key="1">
    <citation type="journal article" date="2018" name="Proc. Natl. Acad. Sci. U.S.A.">
        <title>Linking secondary metabolites to gene clusters through genome sequencing of six diverse Aspergillus species.</title>
        <authorList>
            <person name="Kaerboelling I."/>
            <person name="Vesth T.C."/>
            <person name="Frisvad J.C."/>
            <person name="Nybo J.L."/>
            <person name="Theobald S."/>
            <person name="Kuo A."/>
            <person name="Bowyer P."/>
            <person name="Matsuda Y."/>
            <person name="Mondo S."/>
            <person name="Lyhne E.K."/>
            <person name="Kogle M.E."/>
            <person name="Clum A."/>
            <person name="Lipzen A."/>
            <person name="Salamov A."/>
            <person name="Ngan C.Y."/>
            <person name="Daum C."/>
            <person name="Chiniquy J."/>
            <person name="Barry K."/>
            <person name="LaButti K."/>
            <person name="Haridas S."/>
            <person name="Simmons B.A."/>
            <person name="Magnuson J.K."/>
            <person name="Mortensen U.H."/>
            <person name="Larsen T.O."/>
            <person name="Grigoriev I.V."/>
            <person name="Baker S.E."/>
            <person name="Andersen M.R."/>
        </authorList>
    </citation>
    <scope>NUCLEOTIDE SEQUENCE [LARGE SCALE GENOMIC DNA]</scope>
    <source>
        <strain evidence="2 3">IBT 24754</strain>
    </source>
</reference>
<comment type="caution">
    <text evidence="2">The sequence shown here is derived from an EMBL/GenBank/DDBJ whole genome shotgun (WGS) entry which is preliminary data.</text>
</comment>
<dbReference type="AlphaFoldDB" id="A0A2T5M2Y8"/>